<dbReference type="InterPro" id="IPR025433">
    <property type="entry name" value="DUF4168"/>
</dbReference>
<evidence type="ECO:0000256" key="2">
    <source>
        <dbReference type="SAM" id="SignalP"/>
    </source>
</evidence>
<dbReference type="OrthoDB" id="6900175at2"/>
<protein>
    <recommendedName>
        <fullName evidence="3">DUF4168 domain-containing protein</fullName>
    </recommendedName>
</protein>
<dbReference type="Proteomes" id="UP000077037">
    <property type="component" value="Unassembled WGS sequence"/>
</dbReference>
<evidence type="ECO:0000259" key="3">
    <source>
        <dbReference type="Pfam" id="PF13767"/>
    </source>
</evidence>
<feature type="signal peptide" evidence="2">
    <location>
        <begin position="1"/>
        <end position="25"/>
    </location>
</feature>
<dbReference type="EMBL" id="FKBS01000014">
    <property type="protein sequence ID" value="SAI20524.1"/>
    <property type="molecule type" value="Genomic_DNA"/>
</dbReference>
<proteinExistence type="predicted"/>
<gene>
    <name evidence="4" type="ORF">SAMEA1982600_01654</name>
</gene>
<evidence type="ECO:0000256" key="1">
    <source>
        <dbReference type="SAM" id="MobiDB-lite"/>
    </source>
</evidence>
<keyword evidence="2" id="KW-0732">Signal</keyword>
<dbReference type="RefSeq" id="WP_066410540.1">
    <property type="nucleotide sequence ID" value="NZ_FKBS01000014.1"/>
</dbReference>
<organism evidence="4 5">
    <name type="scientific">Bordetella ansorpii</name>
    <dbReference type="NCBI Taxonomy" id="288768"/>
    <lineage>
        <taxon>Bacteria</taxon>
        <taxon>Pseudomonadati</taxon>
        <taxon>Pseudomonadota</taxon>
        <taxon>Betaproteobacteria</taxon>
        <taxon>Burkholderiales</taxon>
        <taxon>Alcaligenaceae</taxon>
        <taxon>Bordetella</taxon>
    </lineage>
</organism>
<sequence>MQRTSQALLSAAILAAGLTVAPAMAQSSATPSQQPQQPAAVQPSEAQLQKFASASQKVAMVADEYRPKVQAATDDGSRQQLLKEADQKMVRTVNADGMTVDEFNGISQAIQQDPNLQQKVMSMVQQQQQGGAPAGGGMR</sequence>
<feature type="region of interest" description="Disordered" evidence="1">
    <location>
        <begin position="119"/>
        <end position="139"/>
    </location>
</feature>
<feature type="compositionally biased region" description="Low complexity" evidence="1">
    <location>
        <begin position="23"/>
        <end position="47"/>
    </location>
</feature>
<feature type="region of interest" description="Disordered" evidence="1">
    <location>
        <begin position="23"/>
        <end position="48"/>
    </location>
</feature>
<dbReference type="AlphaFoldDB" id="A0A157NHM5"/>
<name>A0A157NHM5_9BORD</name>
<feature type="domain" description="DUF4168" evidence="3">
    <location>
        <begin position="44"/>
        <end position="120"/>
    </location>
</feature>
<reference evidence="4 5" key="1">
    <citation type="submission" date="2016-03" db="EMBL/GenBank/DDBJ databases">
        <authorList>
            <consortium name="Pathogen Informatics"/>
        </authorList>
    </citation>
    <scope>NUCLEOTIDE SEQUENCE [LARGE SCALE GENOMIC DNA]</scope>
    <source>
        <strain evidence="4 5">NCTC13364</strain>
    </source>
</reference>
<accession>A0A157NHM5</accession>
<evidence type="ECO:0000313" key="4">
    <source>
        <dbReference type="EMBL" id="SAI20524.1"/>
    </source>
</evidence>
<feature type="chain" id="PRO_5007614534" description="DUF4168 domain-containing protein" evidence="2">
    <location>
        <begin position="26"/>
        <end position="139"/>
    </location>
</feature>
<dbReference type="Pfam" id="PF13767">
    <property type="entry name" value="DUF4168"/>
    <property type="match status" value="1"/>
</dbReference>
<evidence type="ECO:0000313" key="5">
    <source>
        <dbReference type="Proteomes" id="UP000077037"/>
    </source>
</evidence>